<dbReference type="Pfam" id="PF03214">
    <property type="entry name" value="RGP"/>
    <property type="match status" value="1"/>
</dbReference>
<evidence type="ECO:0000313" key="6">
    <source>
        <dbReference type="Proteomes" id="UP001642260"/>
    </source>
</evidence>
<dbReference type="GO" id="GO:0005794">
    <property type="term" value="C:Golgi apparatus"/>
    <property type="evidence" value="ECO:0007669"/>
    <property type="project" value="UniProtKB-SubCell"/>
</dbReference>
<keyword evidence="3" id="KW-0333">Golgi apparatus</keyword>
<sequence>MHLAFGRDLIGPAVYFGLMGDGQPIGRYDDMWADGEREAQLLRPYFEKLADAMVTWIEAWDELNPPAVAAANGKA</sequence>
<evidence type="ECO:0000313" key="5">
    <source>
        <dbReference type="EMBL" id="CAH8355731.1"/>
    </source>
</evidence>
<evidence type="ECO:0000256" key="2">
    <source>
        <dbReference type="ARBA" id="ARBA00008986"/>
    </source>
</evidence>
<gene>
    <name evidence="5" type="ORF">ERUC_LOCUS21486</name>
</gene>
<comment type="caution">
    <text evidence="5">The sequence shown here is derived from an EMBL/GenBank/DDBJ whole genome shotgun (WGS) entry which is preliminary data.</text>
</comment>
<dbReference type="AlphaFoldDB" id="A0ABC8KB78"/>
<comment type="subcellular location">
    <subcellularLocation>
        <location evidence="1">Golgi apparatus</location>
    </subcellularLocation>
</comment>
<evidence type="ECO:0000256" key="4">
    <source>
        <dbReference type="ARBA" id="ARBA00023316"/>
    </source>
</evidence>
<keyword evidence="4" id="KW-0961">Cell wall biogenesis/degradation</keyword>
<comment type="similarity">
    <text evidence="2">Belongs to the RGP family.</text>
</comment>
<evidence type="ECO:0000256" key="1">
    <source>
        <dbReference type="ARBA" id="ARBA00004555"/>
    </source>
</evidence>
<proteinExistence type="inferred from homology"/>
<reference evidence="5 6" key="1">
    <citation type="submission" date="2022-03" db="EMBL/GenBank/DDBJ databases">
        <authorList>
            <person name="Macdonald S."/>
            <person name="Ahmed S."/>
            <person name="Newling K."/>
        </authorList>
    </citation>
    <scope>NUCLEOTIDE SEQUENCE [LARGE SCALE GENOMIC DNA]</scope>
</reference>
<dbReference type="EMBL" id="CAKOAT010210822">
    <property type="protein sequence ID" value="CAH8355731.1"/>
    <property type="molecule type" value="Genomic_DNA"/>
</dbReference>
<dbReference type="Proteomes" id="UP001642260">
    <property type="component" value="Unassembled WGS sequence"/>
</dbReference>
<keyword evidence="6" id="KW-1185">Reference proteome</keyword>
<evidence type="ECO:0000256" key="3">
    <source>
        <dbReference type="ARBA" id="ARBA00023034"/>
    </source>
</evidence>
<protein>
    <submittedName>
        <fullName evidence="5">Uncharacterized protein</fullName>
    </submittedName>
</protein>
<organism evidence="5 6">
    <name type="scientific">Eruca vesicaria subsp. sativa</name>
    <name type="common">Garden rocket</name>
    <name type="synonym">Eruca sativa</name>
    <dbReference type="NCBI Taxonomy" id="29727"/>
    <lineage>
        <taxon>Eukaryota</taxon>
        <taxon>Viridiplantae</taxon>
        <taxon>Streptophyta</taxon>
        <taxon>Embryophyta</taxon>
        <taxon>Tracheophyta</taxon>
        <taxon>Spermatophyta</taxon>
        <taxon>Magnoliopsida</taxon>
        <taxon>eudicotyledons</taxon>
        <taxon>Gunneridae</taxon>
        <taxon>Pentapetalae</taxon>
        <taxon>rosids</taxon>
        <taxon>malvids</taxon>
        <taxon>Brassicales</taxon>
        <taxon>Brassicaceae</taxon>
        <taxon>Brassiceae</taxon>
        <taxon>Eruca</taxon>
    </lineage>
</organism>
<dbReference type="InterPro" id="IPR037595">
    <property type="entry name" value="RGP_fam"/>
</dbReference>
<dbReference type="PANTHER" id="PTHR31682">
    <property type="entry name" value="UDP-ARABINOSE MUTASE"/>
    <property type="match status" value="1"/>
</dbReference>
<dbReference type="PANTHER" id="PTHR31682:SF45">
    <property type="entry name" value="UDP-ARABINOPYRANOSE MUTASE"/>
    <property type="match status" value="1"/>
</dbReference>
<name>A0ABC8KB78_ERUVS</name>
<dbReference type="GO" id="GO:0071555">
    <property type="term" value="P:cell wall organization"/>
    <property type="evidence" value="ECO:0007669"/>
    <property type="project" value="UniProtKB-KW"/>
</dbReference>
<accession>A0ABC8KB78</accession>